<proteinExistence type="inferred from homology"/>
<comment type="similarity">
    <text evidence="1">Belongs to the peptidase S28 family.</text>
</comment>
<evidence type="ECO:0000256" key="6">
    <source>
        <dbReference type="SAM" id="SignalP"/>
    </source>
</evidence>
<reference evidence="7" key="1">
    <citation type="submission" date="2022-10" db="EMBL/GenBank/DDBJ databases">
        <title>Novel sulphate-reducing endosymbionts in the free-living metamonad Anaeramoeba.</title>
        <authorList>
            <person name="Jerlstrom-Hultqvist J."/>
            <person name="Cepicka I."/>
            <person name="Gallot-Lavallee L."/>
            <person name="Salas-Leiva D."/>
            <person name="Curtis B.A."/>
            <person name="Zahonova K."/>
            <person name="Pipaliya S."/>
            <person name="Dacks J."/>
            <person name="Roger A.J."/>
        </authorList>
    </citation>
    <scope>NUCLEOTIDE SEQUENCE</scope>
    <source>
        <strain evidence="7">BMAN</strain>
    </source>
</reference>
<dbReference type="Gene3D" id="3.40.50.1820">
    <property type="entry name" value="alpha/beta hydrolase"/>
    <property type="match status" value="1"/>
</dbReference>
<gene>
    <name evidence="7" type="ORF">M0811_05124</name>
</gene>
<dbReference type="Pfam" id="PF05577">
    <property type="entry name" value="Peptidase_S28"/>
    <property type="match status" value="1"/>
</dbReference>
<dbReference type="InterPro" id="IPR042269">
    <property type="entry name" value="Ser_carbopepase_S28_SKS"/>
</dbReference>
<evidence type="ECO:0000256" key="1">
    <source>
        <dbReference type="ARBA" id="ARBA00011079"/>
    </source>
</evidence>
<dbReference type="OMA" id="WQYCSEW"/>
<evidence type="ECO:0000256" key="4">
    <source>
        <dbReference type="ARBA" id="ARBA00022801"/>
    </source>
</evidence>
<dbReference type="Gene3D" id="1.20.120.980">
    <property type="entry name" value="Serine carboxypeptidase S28, SKS domain"/>
    <property type="match status" value="1"/>
</dbReference>
<feature type="signal peptide" evidence="6">
    <location>
        <begin position="1"/>
        <end position="19"/>
    </location>
</feature>
<evidence type="ECO:0000256" key="3">
    <source>
        <dbReference type="ARBA" id="ARBA00022729"/>
    </source>
</evidence>
<keyword evidence="3 6" id="KW-0732">Signal</keyword>
<dbReference type="Proteomes" id="UP001149090">
    <property type="component" value="Unassembled WGS sequence"/>
</dbReference>
<evidence type="ECO:0000256" key="2">
    <source>
        <dbReference type="ARBA" id="ARBA00022670"/>
    </source>
</evidence>
<keyword evidence="8" id="KW-1185">Reference proteome</keyword>
<dbReference type="EMBL" id="JAPDFW010000054">
    <property type="protein sequence ID" value="KAJ5078336.1"/>
    <property type="molecule type" value="Genomic_DNA"/>
</dbReference>
<comment type="caution">
    <text evidence="7">The sequence shown here is derived from an EMBL/GenBank/DDBJ whole genome shotgun (WGS) entry which is preliminary data.</text>
</comment>
<sequence length="461" mass="52339">MNQIFAFVLVLGFLSSTFCLDYIQRFGEFNKESVEKFMNQTLDHFDPQNNKTFIQRYYINDTYWTSSDKPIILYIAGEAPCEGTPTGFIEKIAQDNNALILALEHRYYGKSIPFTSTETHNLQYLTVEQALEDLASFIVYFQNSINELTGTFVQNAWFTIGGSYAGALSAWFRLKYPHLTRGSLSSSGVVNPVLNFIQFDEQIATATAGDCATALRLNTELIDTELEASPERNAAVKEKFNATTLNDGDFRYYIADAGALPVQYSNKEILCDPMINALKNNLSIIDTFKDYAMSFFLNNMSSPAYLYSNWFMKITTIDPDSRLFAQRIWWYQKCSQLAYFQNAPPTNPIRSPKITMEWHREKCADVFEMNLFPDTEAIITEFGSNKIDATNVFFSQGGQDPWQWAGVRETLSSLEPAHIIQGNDMGHCIDLHQPTANDPPDLVATRAEESQYIATWISTPN</sequence>
<feature type="chain" id="PRO_5040422294" evidence="6">
    <location>
        <begin position="20"/>
        <end position="461"/>
    </location>
</feature>
<keyword evidence="4" id="KW-0378">Hydrolase</keyword>
<keyword evidence="5" id="KW-0325">Glycoprotein</keyword>
<protein>
    <submittedName>
        <fullName evidence="7">Peptidase s28 family protein</fullName>
    </submittedName>
</protein>
<dbReference type="GO" id="GO:0008239">
    <property type="term" value="F:dipeptidyl-peptidase activity"/>
    <property type="evidence" value="ECO:0007669"/>
    <property type="project" value="TreeGrafter"/>
</dbReference>
<dbReference type="PANTHER" id="PTHR11010">
    <property type="entry name" value="PROTEASE S28 PRO-X CARBOXYPEPTIDASE-RELATED"/>
    <property type="match status" value="1"/>
</dbReference>
<evidence type="ECO:0000313" key="7">
    <source>
        <dbReference type="EMBL" id="KAJ5078336.1"/>
    </source>
</evidence>
<evidence type="ECO:0000256" key="5">
    <source>
        <dbReference type="ARBA" id="ARBA00023180"/>
    </source>
</evidence>
<dbReference type="AlphaFoldDB" id="A0A9Q0LR75"/>
<dbReference type="SUPFAM" id="SSF53474">
    <property type="entry name" value="alpha/beta-Hydrolases"/>
    <property type="match status" value="1"/>
</dbReference>
<keyword evidence="2" id="KW-0645">Protease</keyword>
<dbReference type="GO" id="GO:0070008">
    <property type="term" value="F:serine-type exopeptidase activity"/>
    <property type="evidence" value="ECO:0007669"/>
    <property type="project" value="InterPro"/>
</dbReference>
<evidence type="ECO:0000313" key="8">
    <source>
        <dbReference type="Proteomes" id="UP001149090"/>
    </source>
</evidence>
<dbReference type="OrthoDB" id="1735038at2759"/>
<dbReference type="GO" id="GO:0006508">
    <property type="term" value="P:proteolysis"/>
    <property type="evidence" value="ECO:0007669"/>
    <property type="project" value="UniProtKB-KW"/>
</dbReference>
<organism evidence="7 8">
    <name type="scientific">Anaeramoeba ignava</name>
    <name type="common">Anaerobic marine amoeba</name>
    <dbReference type="NCBI Taxonomy" id="1746090"/>
    <lineage>
        <taxon>Eukaryota</taxon>
        <taxon>Metamonada</taxon>
        <taxon>Anaeramoebidae</taxon>
        <taxon>Anaeramoeba</taxon>
    </lineage>
</organism>
<dbReference type="PANTHER" id="PTHR11010:SF11">
    <property type="entry name" value="THYMUS-SPECIFIC SERINE PROTEASE"/>
    <property type="match status" value="1"/>
</dbReference>
<name>A0A9Q0LR75_ANAIG</name>
<dbReference type="FunFam" id="1.20.120.980:FF:000005">
    <property type="entry name" value="Clan SC, family S28, unassigned serine peptidase"/>
    <property type="match status" value="1"/>
</dbReference>
<accession>A0A9Q0LR75</accession>
<dbReference type="InterPro" id="IPR008758">
    <property type="entry name" value="Peptidase_S28"/>
</dbReference>
<dbReference type="InterPro" id="IPR029058">
    <property type="entry name" value="AB_hydrolase_fold"/>
</dbReference>